<feature type="domain" description="CBS" evidence="3">
    <location>
        <begin position="80"/>
        <end position="136"/>
    </location>
</feature>
<name>A0A4Q7CQQ1_9STAP</name>
<dbReference type="Proteomes" id="UP000595942">
    <property type="component" value="Chromosome"/>
</dbReference>
<dbReference type="Gene3D" id="3.10.580.10">
    <property type="entry name" value="CBS-domain"/>
    <property type="match status" value="1"/>
</dbReference>
<evidence type="ECO:0000256" key="2">
    <source>
        <dbReference type="PROSITE-ProRule" id="PRU00703"/>
    </source>
</evidence>
<dbReference type="PANTHER" id="PTHR48108:SF32">
    <property type="entry name" value="TRANSCRIPTIONAL REPRESSOR CCPN"/>
    <property type="match status" value="1"/>
</dbReference>
<evidence type="ECO:0000259" key="3">
    <source>
        <dbReference type="PROSITE" id="PS51371"/>
    </source>
</evidence>
<dbReference type="GeneID" id="93726528"/>
<dbReference type="AlphaFoldDB" id="A0A4Q7CQQ1"/>
<feature type="domain" description="CBS" evidence="3">
    <location>
        <begin position="145"/>
        <end position="207"/>
    </location>
</feature>
<dbReference type="PROSITE" id="PS51371">
    <property type="entry name" value="CBS"/>
    <property type="match status" value="2"/>
</dbReference>
<dbReference type="InterPro" id="IPR016842">
    <property type="entry name" value="UCP026546_HTH-CBS"/>
</dbReference>
<organism evidence="5 6">
    <name type="scientific">Staphylococcus condimenti</name>
    <dbReference type="NCBI Taxonomy" id="70255"/>
    <lineage>
        <taxon>Bacteria</taxon>
        <taxon>Bacillati</taxon>
        <taxon>Bacillota</taxon>
        <taxon>Bacilli</taxon>
        <taxon>Bacillales</taxon>
        <taxon>Staphylococcaceae</taxon>
        <taxon>Staphylococcus</taxon>
    </lineage>
</organism>
<dbReference type="InterPro" id="IPR000644">
    <property type="entry name" value="CBS_dom"/>
</dbReference>
<dbReference type="Gene3D" id="1.10.10.10">
    <property type="entry name" value="Winged helix-like DNA-binding domain superfamily/Winged helix DNA-binding domain"/>
    <property type="match status" value="1"/>
</dbReference>
<dbReference type="Proteomes" id="UP000293854">
    <property type="component" value="Unassembled WGS sequence"/>
</dbReference>
<keyword evidence="7" id="KW-1185">Reference proteome</keyword>
<accession>A0A4Q7CQQ1</accession>
<evidence type="ECO:0000313" key="5">
    <source>
        <dbReference type="EMBL" id="RZH99822.1"/>
    </source>
</evidence>
<dbReference type="CDD" id="cd04617">
    <property type="entry name" value="CBS_pair_CcpN"/>
    <property type="match status" value="1"/>
</dbReference>
<dbReference type="FunFam" id="1.10.10.10:FF:000257">
    <property type="entry name" value="Transcriptional repressor CcpN"/>
    <property type="match status" value="1"/>
</dbReference>
<keyword evidence="1" id="KW-0677">Repeat</keyword>
<dbReference type="InterPro" id="IPR013196">
    <property type="entry name" value="HTH_11"/>
</dbReference>
<dbReference type="SUPFAM" id="SSF54631">
    <property type="entry name" value="CBS-domain pair"/>
    <property type="match status" value="1"/>
</dbReference>
<sequence length="207" mass="23409">MELSNRQSEIVEIVKHNGPITGEKIAEQLSLTRATLRPDLAILTMSGFLEARPRVGYFYSGKSTNQLLTEKLRQYVVKDYQSLPIILKSDMSVYEAICTIFLEDVSTLFVVNQNYDFIGVCSRKDLLRASMIGEDIHTMPISVIMTRMPNLTYVKENDLLVLAAQLMIEKEIDSIPIVRGKENGKLEAIGRISKTTITKLFVSIFDE</sequence>
<dbReference type="EMBL" id="CP068073">
    <property type="protein sequence ID" value="QQS84010.1"/>
    <property type="molecule type" value="Genomic_DNA"/>
</dbReference>
<gene>
    <name evidence="5" type="ORF">EIG99_13215</name>
    <name evidence="4" type="ORF">I6J05_04180</name>
</gene>
<dbReference type="InterPro" id="IPR036388">
    <property type="entry name" value="WH-like_DNA-bd_sf"/>
</dbReference>
<dbReference type="OrthoDB" id="9793615at2"/>
<keyword evidence="2" id="KW-0129">CBS domain</keyword>
<reference evidence="4 7" key="2">
    <citation type="submission" date="2021-01" db="EMBL/GenBank/DDBJ databases">
        <title>FDA dAtabase for Regulatory Grade micrObial Sequences (FDA-ARGOS): Supporting development and validation of Infectious Disease Dx tests.</title>
        <authorList>
            <person name="Sproer C."/>
            <person name="Gronow S."/>
            <person name="Severitt S."/>
            <person name="Schroder I."/>
            <person name="Tallon L."/>
            <person name="Sadzewicz L."/>
            <person name="Zhao X."/>
            <person name="Boylan J."/>
            <person name="Ott S."/>
            <person name="Bowen H."/>
            <person name="Vavikolanu K."/>
            <person name="Mehta A."/>
            <person name="Aluvathingal J."/>
            <person name="Nadendla S."/>
            <person name="Lowell S."/>
            <person name="Myers T."/>
            <person name="Yan Y."/>
            <person name="Sichtig H."/>
        </authorList>
    </citation>
    <scope>NUCLEOTIDE SEQUENCE [LARGE SCALE GENOMIC DNA]</scope>
    <source>
        <strain evidence="4 7">FDAARGOS_1148</strain>
    </source>
</reference>
<dbReference type="EMBL" id="RQTE01000405">
    <property type="protein sequence ID" value="RZH99822.1"/>
    <property type="molecule type" value="Genomic_DNA"/>
</dbReference>
<evidence type="ECO:0000313" key="6">
    <source>
        <dbReference type="Proteomes" id="UP000293854"/>
    </source>
</evidence>
<evidence type="ECO:0000313" key="4">
    <source>
        <dbReference type="EMBL" id="QQS84010.1"/>
    </source>
</evidence>
<dbReference type="InterPro" id="IPR036390">
    <property type="entry name" value="WH_DNA-bd_sf"/>
</dbReference>
<dbReference type="InterPro" id="IPR046342">
    <property type="entry name" value="CBS_dom_sf"/>
</dbReference>
<dbReference type="InterPro" id="IPR051462">
    <property type="entry name" value="CBS_domain-containing"/>
</dbReference>
<dbReference type="PANTHER" id="PTHR48108">
    <property type="entry name" value="CBS DOMAIN-CONTAINING PROTEIN CBSX2, CHLOROPLASTIC"/>
    <property type="match status" value="1"/>
</dbReference>
<dbReference type="SMART" id="SM00116">
    <property type="entry name" value="CBS"/>
    <property type="match status" value="2"/>
</dbReference>
<proteinExistence type="predicted"/>
<dbReference type="Pfam" id="PF08279">
    <property type="entry name" value="HTH_11"/>
    <property type="match status" value="1"/>
</dbReference>
<dbReference type="SUPFAM" id="SSF46785">
    <property type="entry name" value="Winged helix' DNA-binding domain"/>
    <property type="match status" value="1"/>
</dbReference>
<dbReference type="Pfam" id="PF00571">
    <property type="entry name" value="CBS"/>
    <property type="match status" value="2"/>
</dbReference>
<dbReference type="RefSeq" id="WP_075140943.1">
    <property type="nucleotide sequence ID" value="NZ_CP015114.1"/>
</dbReference>
<reference evidence="5 6" key="1">
    <citation type="submission" date="2018-11" db="EMBL/GenBank/DDBJ databases">
        <title>Genomic profiling of Staphylococcus species from a Poultry farm system in KwaZulu-Natal, South Africa.</title>
        <authorList>
            <person name="Amoako D.G."/>
            <person name="Somboro A.M."/>
            <person name="Abia A.L.K."/>
            <person name="Bester L.A."/>
            <person name="Essack S.Y."/>
        </authorList>
    </citation>
    <scope>NUCLEOTIDE SEQUENCE [LARGE SCALE GENOMIC DNA]</scope>
    <source>
        <strain evidence="5 6">SA11</strain>
    </source>
</reference>
<evidence type="ECO:0000313" key="7">
    <source>
        <dbReference type="Proteomes" id="UP000595942"/>
    </source>
</evidence>
<evidence type="ECO:0000256" key="1">
    <source>
        <dbReference type="ARBA" id="ARBA00022737"/>
    </source>
</evidence>
<protein>
    <submittedName>
        <fullName evidence="4 5">Transcriptional regulator</fullName>
    </submittedName>
</protein>
<dbReference type="PIRSF" id="PIRSF026546">
    <property type="entry name" value="UCP026546_CBS_YqzB"/>
    <property type="match status" value="1"/>
</dbReference>